<organism evidence="1">
    <name type="scientific">Rhizophora mucronata</name>
    <name type="common">Asiatic mangrove</name>
    <dbReference type="NCBI Taxonomy" id="61149"/>
    <lineage>
        <taxon>Eukaryota</taxon>
        <taxon>Viridiplantae</taxon>
        <taxon>Streptophyta</taxon>
        <taxon>Embryophyta</taxon>
        <taxon>Tracheophyta</taxon>
        <taxon>Spermatophyta</taxon>
        <taxon>Magnoliopsida</taxon>
        <taxon>eudicotyledons</taxon>
        <taxon>Gunneridae</taxon>
        <taxon>Pentapetalae</taxon>
        <taxon>rosids</taxon>
        <taxon>fabids</taxon>
        <taxon>Malpighiales</taxon>
        <taxon>Rhizophoraceae</taxon>
        <taxon>Rhizophora</taxon>
    </lineage>
</organism>
<dbReference type="EMBL" id="GGEC01092483">
    <property type="protein sequence ID" value="MBX72967.1"/>
    <property type="molecule type" value="Transcribed_RNA"/>
</dbReference>
<accession>A0A2P2R190</accession>
<evidence type="ECO:0000313" key="1">
    <source>
        <dbReference type="EMBL" id="MBX72967.1"/>
    </source>
</evidence>
<proteinExistence type="predicted"/>
<reference evidence="1" key="1">
    <citation type="submission" date="2018-02" db="EMBL/GenBank/DDBJ databases">
        <title>Rhizophora mucronata_Transcriptome.</title>
        <authorList>
            <person name="Meera S.P."/>
            <person name="Sreeshan A."/>
            <person name="Augustine A."/>
        </authorList>
    </citation>
    <scope>NUCLEOTIDE SEQUENCE</scope>
    <source>
        <tissue evidence="1">Leaf</tissue>
    </source>
</reference>
<protein>
    <submittedName>
        <fullName evidence="1">Uncharacterized protein</fullName>
    </submittedName>
</protein>
<name>A0A2P2R190_RHIMU</name>
<sequence length="22" mass="2443">MLQLINLVNEILGKLSIMSSLL</sequence>
<dbReference type="AlphaFoldDB" id="A0A2P2R190"/>